<evidence type="ECO:0000313" key="4">
    <source>
        <dbReference type="EMBL" id="AYO31629.1"/>
    </source>
</evidence>
<dbReference type="CDD" id="cd03230">
    <property type="entry name" value="ABC_DR_subfamily_A"/>
    <property type="match status" value="1"/>
</dbReference>
<keyword evidence="2 4" id="KW-0067">ATP-binding</keyword>
<dbReference type="PANTHER" id="PTHR43038:SF3">
    <property type="entry name" value="ABC TRANSPORTER G FAMILY MEMBER 20 ISOFORM X1"/>
    <property type="match status" value="1"/>
</dbReference>
<dbReference type="GO" id="GO:0005524">
    <property type="term" value="F:ATP binding"/>
    <property type="evidence" value="ECO:0007669"/>
    <property type="project" value="UniProtKB-KW"/>
</dbReference>
<sequence length="256" mass="28594">MDYAVELNGITKKYGHLTAVDNLSLKIPAGSIFGFLGPNGSGKTTTIRMMCGVLTPTSGSGKVLGYDILKNSEQIKKNIGYMSQKFSLYEDLTVEENLDFYGEIYSIPSKEFKERKVSVIRMAGLSGRENTLAGNLSGGWKQRLALGCALIHKPSLLFLDEPTAGVDPVSRRIFWKVIREMTKKNITVIVSTHYMDEAQTCNLIGFMFKGKLLDFGNPEEIVRNKKARNLEDVFINYVEEMTGEKIEDIFNPLSLV</sequence>
<gene>
    <name evidence="4" type="ORF">D2962_14360</name>
</gene>
<organism evidence="4 5">
    <name type="scientific">Biomaibacter acetigenes</name>
    <dbReference type="NCBI Taxonomy" id="2316383"/>
    <lineage>
        <taxon>Bacteria</taxon>
        <taxon>Bacillati</taxon>
        <taxon>Bacillota</taxon>
        <taxon>Clostridia</taxon>
        <taxon>Thermosediminibacterales</taxon>
        <taxon>Tepidanaerobacteraceae</taxon>
        <taxon>Biomaibacter</taxon>
    </lineage>
</organism>
<proteinExistence type="predicted"/>
<dbReference type="GO" id="GO:0016887">
    <property type="term" value="F:ATP hydrolysis activity"/>
    <property type="evidence" value="ECO:0007669"/>
    <property type="project" value="InterPro"/>
</dbReference>
<evidence type="ECO:0000313" key="5">
    <source>
        <dbReference type="Proteomes" id="UP000280960"/>
    </source>
</evidence>
<dbReference type="InterPro" id="IPR017871">
    <property type="entry name" value="ABC_transporter-like_CS"/>
</dbReference>
<dbReference type="EMBL" id="CP033169">
    <property type="protein sequence ID" value="AYO31629.1"/>
    <property type="molecule type" value="Genomic_DNA"/>
</dbReference>
<dbReference type="Proteomes" id="UP000280960">
    <property type="component" value="Chromosome"/>
</dbReference>
<dbReference type="Gene3D" id="3.40.50.300">
    <property type="entry name" value="P-loop containing nucleotide triphosphate hydrolases"/>
    <property type="match status" value="1"/>
</dbReference>
<evidence type="ECO:0000256" key="2">
    <source>
        <dbReference type="ARBA" id="ARBA00022840"/>
    </source>
</evidence>
<accession>A0A3G2R8A4</accession>
<dbReference type="AlphaFoldDB" id="A0A3G2R8A4"/>
<feature type="domain" description="AAA+ ATPase" evidence="3">
    <location>
        <begin position="29"/>
        <end position="219"/>
    </location>
</feature>
<dbReference type="SMART" id="SM00382">
    <property type="entry name" value="AAA"/>
    <property type="match status" value="1"/>
</dbReference>
<keyword evidence="1" id="KW-0547">Nucleotide-binding</keyword>
<dbReference type="InterPro" id="IPR003439">
    <property type="entry name" value="ABC_transporter-like_ATP-bd"/>
</dbReference>
<evidence type="ECO:0000259" key="3">
    <source>
        <dbReference type="SMART" id="SM00382"/>
    </source>
</evidence>
<dbReference type="RefSeq" id="WP_122015387.1">
    <property type="nucleotide sequence ID" value="NZ_CP033169.1"/>
</dbReference>
<dbReference type="PANTHER" id="PTHR43038">
    <property type="entry name" value="ATP-BINDING CASSETTE, SUB-FAMILY H, MEMBER 1"/>
    <property type="match status" value="1"/>
</dbReference>
<dbReference type="KEGG" id="bacg:D2962_14360"/>
<protein>
    <submittedName>
        <fullName evidence="4">ABC transporter ATP-binding protein</fullName>
    </submittedName>
</protein>
<dbReference type="InterPro" id="IPR027417">
    <property type="entry name" value="P-loop_NTPase"/>
</dbReference>
<dbReference type="InterPro" id="IPR003593">
    <property type="entry name" value="AAA+_ATPase"/>
</dbReference>
<reference evidence="4 5" key="1">
    <citation type="submission" date="2018-10" db="EMBL/GenBank/DDBJ databases">
        <authorList>
            <person name="Zhang X."/>
        </authorList>
    </citation>
    <scope>NUCLEOTIDE SEQUENCE [LARGE SCALE GENOMIC DNA]</scope>
    <source>
        <strain evidence="4 5">SK-G1</strain>
    </source>
</reference>
<evidence type="ECO:0000256" key="1">
    <source>
        <dbReference type="ARBA" id="ARBA00022741"/>
    </source>
</evidence>
<keyword evidence="5" id="KW-1185">Reference proteome</keyword>
<dbReference type="SUPFAM" id="SSF52540">
    <property type="entry name" value="P-loop containing nucleoside triphosphate hydrolases"/>
    <property type="match status" value="1"/>
</dbReference>
<dbReference type="PROSITE" id="PS00211">
    <property type="entry name" value="ABC_TRANSPORTER_1"/>
    <property type="match status" value="1"/>
</dbReference>
<dbReference type="Pfam" id="PF00005">
    <property type="entry name" value="ABC_tran"/>
    <property type="match status" value="1"/>
</dbReference>
<name>A0A3G2R8A4_9FIRM</name>